<reference evidence="2" key="1">
    <citation type="submission" date="2021-01" db="EMBL/GenBank/DDBJ databases">
        <authorList>
            <person name="Corre E."/>
            <person name="Pelletier E."/>
            <person name="Niang G."/>
            <person name="Scheremetjew M."/>
            <person name="Finn R."/>
            <person name="Kale V."/>
            <person name="Holt S."/>
            <person name="Cochrane G."/>
            <person name="Meng A."/>
            <person name="Brown T."/>
            <person name="Cohen L."/>
        </authorList>
    </citation>
    <scope>NUCLEOTIDE SEQUENCE</scope>
    <source>
        <strain evidence="2">CCMP1594</strain>
    </source>
</reference>
<dbReference type="AlphaFoldDB" id="A0A7S4FPD2"/>
<evidence type="ECO:0000256" key="1">
    <source>
        <dbReference type="SAM" id="MobiDB-lite"/>
    </source>
</evidence>
<sequence length="140" mass="14949">MHSAFLSGFPPPVLALARGPPPCPRCTVNHTGRGTAVSPGTPRAMQTHPRRQVLNTHTNAHAVDPTDLLTPLPHRSDGATEKMPQPPSPPAPVLQGPSSHTGAHPAPQRRRDKDIAVSGQQCHMCSPSCCRKWVCLVKST</sequence>
<dbReference type="EMBL" id="HBJA01051967">
    <property type="protein sequence ID" value="CAE0807306.1"/>
    <property type="molecule type" value="Transcribed_RNA"/>
</dbReference>
<feature type="region of interest" description="Disordered" evidence="1">
    <location>
        <begin position="58"/>
        <end position="115"/>
    </location>
</feature>
<protein>
    <submittedName>
        <fullName evidence="2">Uncharacterized protein</fullName>
    </submittedName>
</protein>
<organism evidence="2">
    <name type="scientific">Eutreptiella gymnastica</name>
    <dbReference type="NCBI Taxonomy" id="73025"/>
    <lineage>
        <taxon>Eukaryota</taxon>
        <taxon>Discoba</taxon>
        <taxon>Euglenozoa</taxon>
        <taxon>Euglenida</taxon>
        <taxon>Spirocuta</taxon>
        <taxon>Euglenophyceae</taxon>
        <taxon>Eutreptiales</taxon>
        <taxon>Eutreptiaceae</taxon>
        <taxon>Eutreptiella</taxon>
    </lineage>
</organism>
<proteinExistence type="predicted"/>
<evidence type="ECO:0000313" key="2">
    <source>
        <dbReference type="EMBL" id="CAE0807306.1"/>
    </source>
</evidence>
<name>A0A7S4FPD2_9EUGL</name>
<accession>A0A7S4FPD2</accession>
<gene>
    <name evidence="2" type="ORF">EGYM00163_LOCUS18435</name>
</gene>